<dbReference type="STRING" id="51642.NSMM_560009"/>
<evidence type="ECO:0000256" key="1">
    <source>
        <dbReference type="ARBA" id="ARBA00004496"/>
    </source>
</evidence>
<dbReference type="EMBL" id="FMWO01000065">
    <property type="protein sequence ID" value="SCZ86470.1"/>
    <property type="molecule type" value="Genomic_DNA"/>
</dbReference>
<sequence length="335" mass="36001">MTSPSNGSSSRIVQAATRLNRGELVAFPTETVYGLGAEISQAAAIEKLFSVKGRPKNHPLIVHFAHLADLDYWAENIPDYAWLLAEHFWPGPLTLILHKSAHVPLSVTGGQDTVGLRIPKHPLALALLAALGPHKALAAPSANHFGHISPTLASHVEADFGNQLGMILDGGACAVGVESTIISCIGHFPQLLRPGGILHTDIEQVIKCNLSTGTAQTTIKASGSLASHYAPVTPLKTLDDSSLINYLDTLLQQGLRIGLLIHSQKLQALFTAKKNVHCVLMPDNPQDYARQLYTTLRALDQQGLACLITEEVPEGAEWLAIADRLQRAGHRHSSN</sequence>
<keyword evidence="5 13" id="KW-0963">Cytoplasm</keyword>
<evidence type="ECO:0000313" key="17">
    <source>
        <dbReference type="Proteomes" id="UP000198729"/>
    </source>
</evidence>
<feature type="binding site" evidence="14">
    <location>
        <position position="113"/>
    </location>
    <ligand>
        <name>ATP</name>
        <dbReference type="ChEBI" id="CHEBI:30616"/>
    </ligand>
</feature>
<dbReference type="InterPro" id="IPR038385">
    <property type="entry name" value="Sua5/YwlC_C"/>
</dbReference>
<feature type="binding site" evidence="14">
    <location>
        <position position="117"/>
    </location>
    <ligand>
        <name>L-threonine</name>
        <dbReference type="ChEBI" id="CHEBI:57926"/>
    </ligand>
</feature>
<evidence type="ECO:0000256" key="7">
    <source>
        <dbReference type="ARBA" id="ARBA00022694"/>
    </source>
</evidence>
<keyword evidence="9 13" id="KW-0547">Nucleotide-binding</keyword>
<gene>
    <name evidence="16" type="ORF">NSMM_560009</name>
</gene>
<accession>A0A1G5SHX3</accession>
<dbReference type="PANTHER" id="PTHR17490:SF16">
    <property type="entry name" value="THREONYLCARBAMOYL-AMP SYNTHASE"/>
    <property type="match status" value="1"/>
</dbReference>
<evidence type="ECO:0000256" key="13">
    <source>
        <dbReference type="PIRNR" id="PIRNR004930"/>
    </source>
</evidence>
<dbReference type="GO" id="GO:0005737">
    <property type="term" value="C:cytoplasm"/>
    <property type="evidence" value="ECO:0007669"/>
    <property type="project" value="UniProtKB-SubCell"/>
</dbReference>
<keyword evidence="8 13" id="KW-0548">Nucleotidyltransferase</keyword>
<comment type="subcellular location">
    <subcellularLocation>
        <location evidence="1 13">Cytoplasm</location>
    </subcellularLocation>
</comment>
<dbReference type="GO" id="GO:0061710">
    <property type="term" value="F:L-threonylcarbamoyladenylate synthase"/>
    <property type="evidence" value="ECO:0007669"/>
    <property type="project" value="UniProtKB-EC"/>
</dbReference>
<dbReference type="Pfam" id="PF03481">
    <property type="entry name" value="Sua5_C"/>
    <property type="match status" value="1"/>
</dbReference>
<evidence type="ECO:0000256" key="6">
    <source>
        <dbReference type="ARBA" id="ARBA00022679"/>
    </source>
</evidence>
<dbReference type="GO" id="GO:0003725">
    <property type="term" value="F:double-stranded RNA binding"/>
    <property type="evidence" value="ECO:0007669"/>
    <property type="project" value="UniProtKB-UniRule"/>
</dbReference>
<dbReference type="SUPFAM" id="SSF55821">
    <property type="entry name" value="YrdC/RibB"/>
    <property type="match status" value="1"/>
</dbReference>
<keyword evidence="17" id="KW-1185">Reference proteome</keyword>
<evidence type="ECO:0000256" key="5">
    <source>
        <dbReference type="ARBA" id="ARBA00022490"/>
    </source>
</evidence>
<dbReference type="PROSITE" id="PS51163">
    <property type="entry name" value="YRDC"/>
    <property type="match status" value="1"/>
</dbReference>
<evidence type="ECO:0000256" key="8">
    <source>
        <dbReference type="ARBA" id="ARBA00022695"/>
    </source>
</evidence>
<evidence type="ECO:0000256" key="12">
    <source>
        <dbReference type="ARBA" id="ARBA00048366"/>
    </source>
</evidence>
<dbReference type="NCBIfam" id="TIGR00057">
    <property type="entry name" value="L-threonylcarbamoyladenylate synthase"/>
    <property type="match status" value="1"/>
</dbReference>
<dbReference type="Gene3D" id="3.40.50.11030">
    <property type="entry name" value="Threonylcarbamoyl-AMP synthase, C-terminal domain"/>
    <property type="match status" value="1"/>
</dbReference>
<dbReference type="InterPro" id="IPR050156">
    <property type="entry name" value="TC-AMP_synthase_SUA5"/>
</dbReference>
<feature type="domain" description="YrdC-like" evidence="15">
    <location>
        <begin position="9"/>
        <end position="197"/>
    </location>
</feature>
<dbReference type="EC" id="2.7.7.87" evidence="3 13"/>
<feature type="binding site" evidence="14">
    <location>
        <position position="54"/>
    </location>
    <ligand>
        <name>ATP</name>
        <dbReference type="ChEBI" id="CHEBI:30616"/>
    </ligand>
</feature>
<evidence type="ECO:0000256" key="4">
    <source>
        <dbReference type="ARBA" id="ARBA00015492"/>
    </source>
</evidence>
<evidence type="ECO:0000256" key="11">
    <source>
        <dbReference type="ARBA" id="ARBA00029774"/>
    </source>
</evidence>
<evidence type="ECO:0000313" key="16">
    <source>
        <dbReference type="EMBL" id="SCZ86470.1"/>
    </source>
</evidence>
<dbReference type="InterPro" id="IPR017945">
    <property type="entry name" value="DHBP_synth_RibB-like_a/b_dom"/>
</dbReference>
<reference evidence="16 17" key="1">
    <citation type="submission" date="2016-10" db="EMBL/GenBank/DDBJ databases">
        <authorList>
            <person name="de Groot N.N."/>
        </authorList>
    </citation>
    <scope>NUCLEOTIDE SEQUENCE [LARGE SCALE GENOMIC DNA]</scope>
    <source>
        <strain evidence="16">1</strain>
    </source>
</reference>
<dbReference type="RefSeq" id="WP_090287528.1">
    <property type="nucleotide sequence ID" value="NZ_FMWO01000065.1"/>
</dbReference>
<feature type="binding site" evidence="14">
    <location>
        <position position="193"/>
    </location>
    <ligand>
        <name>ATP</name>
        <dbReference type="ChEBI" id="CHEBI:30616"/>
    </ligand>
</feature>
<feature type="binding site" evidence="14">
    <location>
        <position position="139"/>
    </location>
    <ligand>
        <name>L-threonine</name>
        <dbReference type="ChEBI" id="CHEBI:57926"/>
    </ligand>
</feature>
<comment type="function">
    <text evidence="13">Required for the formation of a threonylcarbamoyl group on adenosine at position 37 (t(6)A37) in tRNAs that read codons beginning with adenine.</text>
</comment>
<dbReference type="Gene3D" id="3.90.870.10">
    <property type="entry name" value="DHBP synthase"/>
    <property type="match status" value="1"/>
</dbReference>
<dbReference type="AlphaFoldDB" id="A0A1G5SHX3"/>
<evidence type="ECO:0000259" key="15">
    <source>
        <dbReference type="PROSITE" id="PS51163"/>
    </source>
</evidence>
<dbReference type="Pfam" id="PF01300">
    <property type="entry name" value="Sua5_yciO_yrdC"/>
    <property type="match status" value="1"/>
</dbReference>
<dbReference type="GO" id="GO:0006450">
    <property type="term" value="P:regulation of translational fidelity"/>
    <property type="evidence" value="ECO:0007669"/>
    <property type="project" value="TreeGrafter"/>
</dbReference>
<evidence type="ECO:0000256" key="10">
    <source>
        <dbReference type="ARBA" id="ARBA00022840"/>
    </source>
</evidence>
<comment type="catalytic activity">
    <reaction evidence="12 13">
        <text>L-threonine + hydrogencarbonate + ATP = L-threonylcarbamoyladenylate + diphosphate + H2O</text>
        <dbReference type="Rhea" id="RHEA:36407"/>
        <dbReference type="ChEBI" id="CHEBI:15377"/>
        <dbReference type="ChEBI" id="CHEBI:17544"/>
        <dbReference type="ChEBI" id="CHEBI:30616"/>
        <dbReference type="ChEBI" id="CHEBI:33019"/>
        <dbReference type="ChEBI" id="CHEBI:57926"/>
        <dbReference type="ChEBI" id="CHEBI:73682"/>
        <dbReference type="EC" id="2.7.7.87"/>
    </reaction>
</comment>
<dbReference type="OrthoDB" id="9814580at2"/>
<feature type="binding site" evidence="14">
    <location>
        <position position="63"/>
    </location>
    <ligand>
        <name>ATP</name>
        <dbReference type="ChEBI" id="CHEBI:30616"/>
    </ligand>
</feature>
<dbReference type="GO" id="GO:0005524">
    <property type="term" value="F:ATP binding"/>
    <property type="evidence" value="ECO:0007669"/>
    <property type="project" value="UniProtKB-UniRule"/>
</dbReference>
<evidence type="ECO:0000256" key="2">
    <source>
        <dbReference type="ARBA" id="ARBA00007663"/>
    </source>
</evidence>
<dbReference type="GO" id="GO:0008033">
    <property type="term" value="P:tRNA processing"/>
    <property type="evidence" value="ECO:0007669"/>
    <property type="project" value="UniProtKB-KW"/>
</dbReference>
<proteinExistence type="inferred from homology"/>
<feature type="binding site" evidence="14">
    <location>
        <position position="229"/>
    </location>
    <ligand>
        <name>ATP</name>
        <dbReference type="ChEBI" id="CHEBI:30616"/>
    </ligand>
</feature>
<evidence type="ECO:0000256" key="3">
    <source>
        <dbReference type="ARBA" id="ARBA00012584"/>
    </source>
</evidence>
<evidence type="ECO:0000256" key="9">
    <source>
        <dbReference type="ARBA" id="ARBA00022741"/>
    </source>
</evidence>
<dbReference type="PANTHER" id="PTHR17490">
    <property type="entry name" value="SUA5"/>
    <property type="match status" value="1"/>
</dbReference>
<feature type="binding site" evidence="14">
    <location>
        <position position="31"/>
    </location>
    <ligand>
        <name>L-threonine</name>
        <dbReference type="ChEBI" id="CHEBI:57926"/>
    </ligand>
</feature>
<dbReference type="PIRSF" id="PIRSF004930">
    <property type="entry name" value="Tln_factor_SUA5"/>
    <property type="match status" value="1"/>
</dbReference>
<feature type="binding site" evidence="14">
    <location>
        <position position="179"/>
    </location>
    <ligand>
        <name>L-threonine</name>
        <dbReference type="ChEBI" id="CHEBI:57926"/>
    </ligand>
</feature>
<feature type="binding site" evidence="14">
    <location>
        <position position="141"/>
    </location>
    <ligand>
        <name>ATP</name>
        <dbReference type="ChEBI" id="CHEBI:30616"/>
    </ligand>
</feature>
<name>A0A1G5SHX3_9PROT</name>
<comment type="similarity">
    <text evidence="2 13">Belongs to the SUA5 family.</text>
</comment>
<keyword evidence="6 13" id="KW-0808">Transferase</keyword>
<evidence type="ECO:0000256" key="14">
    <source>
        <dbReference type="PIRSR" id="PIRSR004930-1"/>
    </source>
</evidence>
<dbReference type="GO" id="GO:0000049">
    <property type="term" value="F:tRNA binding"/>
    <property type="evidence" value="ECO:0007669"/>
    <property type="project" value="TreeGrafter"/>
</dbReference>
<dbReference type="Proteomes" id="UP000198729">
    <property type="component" value="Unassembled WGS sequence"/>
</dbReference>
<keyword evidence="10 13" id="KW-0067">ATP-binding</keyword>
<feature type="binding site" evidence="14">
    <location>
        <position position="149"/>
    </location>
    <ligand>
        <name>ATP</name>
        <dbReference type="ChEBI" id="CHEBI:30616"/>
    </ligand>
</feature>
<organism evidence="16 17">
    <name type="scientific">Nitrosomonas mobilis</name>
    <dbReference type="NCBI Taxonomy" id="51642"/>
    <lineage>
        <taxon>Bacteria</taxon>
        <taxon>Pseudomonadati</taxon>
        <taxon>Pseudomonadota</taxon>
        <taxon>Betaproteobacteria</taxon>
        <taxon>Nitrosomonadales</taxon>
        <taxon>Nitrosomonadaceae</taxon>
        <taxon>Nitrosomonas</taxon>
    </lineage>
</organism>
<keyword evidence="7 13" id="KW-0819">tRNA processing</keyword>
<dbReference type="InterPro" id="IPR010923">
    <property type="entry name" value="T(6)A37_SUA5"/>
</dbReference>
<protein>
    <recommendedName>
        <fullName evidence="4 13">Threonylcarbamoyl-AMP synthase</fullName>
        <shortName evidence="13">TC-AMP synthase</shortName>
        <ecNumber evidence="3 13">2.7.7.87</ecNumber>
    </recommendedName>
    <alternativeName>
        <fullName evidence="11 13">L-threonylcarbamoyladenylate synthase</fullName>
    </alternativeName>
</protein>
<dbReference type="InterPro" id="IPR005145">
    <property type="entry name" value="Sua5_C"/>
</dbReference>
<dbReference type="InterPro" id="IPR006070">
    <property type="entry name" value="Sua5-like_dom"/>
</dbReference>